<dbReference type="CDD" id="cd04660">
    <property type="entry name" value="nsLTP_like"/>
    <property type="match status" value="1"/>
</dbReference>
<feature type="chain" id="PRO_5032972422" description="Bifunctional inhibitor/plant lipid transfer protein/seed storage helical domain-containing protein" evidence="1">
    <location>
        <begin position="27"/>
        <end position="109"/>
    </location>
</feature>
<organism evidence="3 4">
    <name type="scientific">Nelumbo nucifera</name>
    <name type="common">Sacred lotus</name>
    <dbReference type="NCBI Taxonomy" id="4432"/>
    <lineage>
        <taxon>Eukaryota</taxon>
        <taxon>Viridiplantae</taxon>
        <taxon>Streptophyta</taxon>
        <taxon>Embryophyta</taxon>
        <taxon>Tracheophyta</taxon>
        <taxon>Spermatophyta</taxon>
        <taxon>Magnoliopsida</taxon>
        <taxon>Proteales</taxon>
        <taxon>Nelumbonaceae</taxon>
        <taxon>Nelumbo</taxon>
    </lineage>
</organism>
<dbReference type="InterPro" id="IPR016140">
    <property type="entry name" value="Bifunc_inhib/LTP/seed_store"/>
</dbReference>
<proteinExistence type="predicted"/>
<dbReference type="Pfam" id="PF14368">
    <property type="entry name" value="LTP_2"/>
    <property type="match status" value="1"/>
</dbReference>
<dbReference type="Gene3D" id="1.10.110.10">
    <property type="entry name" value="Plant lipid-transfer and hydrophobic proteins"/>
    <property type="match status" value="1"/>
</dbReference>
<protein>
    <recommendedName>
        <fullName evidence="2">Bifunctional inhibitor/plant lipid transfer protein/seed storage helical domain-containing protein</fullName>
    </recommendedName>
</protein>
<dbReference type="EMBL" id="DUZY01000006">
    <property type="protein sequence ID" value="DAD42561.1"/>
    <property type="molecule type" value="Genomic_DNA"/>
</dbReference>
<sequence length="109" mass="11777">MAASSTIRLFLVLAALLLVAVHQVCAQDCQEDIKGLIKECTIYVMKIGPKIPPSKGCCDVVKNANLECVCQHVTRKVEQLISIDKAVYVADSCGRPLPHGQKCGDITIP</sequence>
<dbReference type="AlphaFoldDB" id="A0A822ZFQ2"/>
<evidence type="ECO:0000256" key="1">
    <source>
        <dbReference type="SAM" id="SignalP"/>
    </source>
</evidence>
<dbReference type="PANTHER" id="PTHR33286:SF1">
    <property type="entry name" value="OS01G0800600 PROTEIN"/>
    <property type="match status" value="1"/>
</dbReference>
<dbReference type="PANTHER" id="PTHR33286">
    <property type="entry name" value="BIFUNCTIONAL INHIBITOR/LIPID-TRANSFER PROTEIN/SEED STORAGE 2S ALBUMIN SUPERFAMILY PROTEIN"/>
    <property type="match status" value="1"/>
</dbReference>
<evidence type="ECO:0000313" key="3">
    <source>
        <dbReference type="EMBL" id="DAD42561.1"/>
    </source>
</evidence>
<evidence type="ECO:0000259" key="2">
    <source>
        <dbReference type="Pfam" id="PF14368"/>
    </source>
</evidence>
<gene>
    <name evidence="3" type="ORF">HUJ06_000791</name>
</gene>
<dbReference type="InterPro" id="IPR044741">
    <property type="entry name" value="NsLTP-like"/>
</dbReference>
<name>A0A822ZFQ2_NELNU</name>
<keyword evidence="1" id="KW-0732">Signal</keyword>
<accession>A0A822ZFQ2</accession>
<keyword evidence="4" id="KW-1185">Reference proteome</keyword>
<comment type="caution">
    <text evidence="3">The sequence shown here is derived from an EMBL/GenBank/DDBJ whole genome shotgun (WGS) entry which is preliminary data.</text>
</comment>
<dbReference type="Proteomes" id="UP000607653">
    <property type="component" value="Unassembled WGS sequence"/>
</dbReference>
<feature type="domain" description="Bifunctional inhibitor/plant lipid transfer protein/seed storage helical" evidence="2">
    <location>
        <begin position="18"/>
        <end position="103"/>
    </location>
</feature>
<feature type="signal peptide" evidence="1">
    <location>
        <begin position="1"/>
        <end position="26"/>
    </location>
</feature>
<evidence type="ECO:0000313" key="4">
    <source>
        <dbReference type="Proteomes" id="UP000607653"/>
    </source>
</evidence>
<dbReference type="SUPFAM" id="SSF47699">
    <property type="entry name" value="Bifunctional inhibitor/lipid-transfer protein/seed storage 2S albumin"/>
    <property type="match status" value="1"/>
</dbReference>
<reference evidence="3 4" key="1">
    <citation type="journal article" date="2020" name="Mol. Biol. Evol.">
        <title>Distinct Expression and Methylation Patterns for Genes with Different Fates following a Single Whole-Genome Duplication in Flowering Plants.</title>
        <authorList>
            <person name="Shi T."/>
            <person name="Rahmani R.S."/>
            <person name="Gugger P.F."/>
            <person name="Wang M."/>
            <person name="Li H."/>
            <person name="Zhang Y."/>
            <person name="Li Z."/>
            <person name="Wang Q."/>
            <person name="Van de Peer Y."/>
            <person name="Marchal K."/>
            <person name="Chen J."/>
        </authorList>
    </citation>
    <scope>NUCLEOTIDE SEQUENCE [LARGE SCALE GENOMIC DNA]</scope>
    <source>
        <tissue evidence="3">Leaf</tissue>
    </source>
</reference>
<dbReference type="InterPro" id="IPR036312">
    <property type="entry name" value="Bifun_inhib/LTP/seed_sf"/>
</dbReference>